<protein>
    <submittedName>
        <fullName evidence="5">GFA family protein</fullName>
    </submittedName>
</protein>
<organism evidence="5 6">
    <name type="scientific">Sphingomonas cavernae</name>
    <dbReference type="NCBI Taxonomy" id="2320861"/>
    <lineage>
        <taxon>Bacteria</taxon>
        <taxon>Pseudomonadati</taxon>
        <taxon>Pseudomonadota</taxon>
        <taxon>Alphaproteobacteria</taxon>
        <taxon>Sphingomonadales</taxon>
        <taxon>Sphingomonadaceae</taxon>
        <taxon>Sphingomonas</taxon>
    </lineage>
</organism>
<dbReference type="Proteomes" id="UP000286100">
    <property type="component" value="Unassembled WGS sequence"/>
</dbReference>
<evidence type="ECO:0000256" key="2">
    <source>
        <dbReference type="ARBA" id="ARBA00022723"/>
    </source>
</evidence>
<accession>A0A418WS12</accession>
<keyword evidence="3" id="KW-0862">Zinc</keyword>
<dbReference type="InterPro" id="IPR006913">
    <property type="entry name" value="CENP-V/GFA"/>
</dbReference>
<dbReference type="Gene3D" id="2.170.150.70">
    <property type="match status" value="1"/>
</dbReference>
<proteinExistence type="inferred from homology"/>
<dbReference type="PANTHER" id="PTHR28620:SF1">
    <property type="entry name" value="CENP-V_GFA DOMAIN-CONTAINING PROTEIN"/>
    <property type="match status" value="1"/>
</dbReference>
<comment type="similarity">
    <text evidence="1">Belongs to the Gfa family.</text>
</comment>
<dbReference type="RefSeq" id="WP_119760527.1">
    <property type="nucleotide sequence ID" value="NZ_QYUM01000002.1"/>
</dbReference>
<evidence type="ECO:0000313" key="5">
    <source>
        <dbReference type="EMBL" id="RJF93959.1"/>
    </source>
</evidence>
<dbReference type="EMBL" id="QYUM01000002">
    <property type="protein sequence ID" value="RJF93959.1"/>
    <property type="molecule type" value="Genomic_DNA"/>
</dbReference>
<dbReference type="Pfam" id="PF04828">
    <property type="entry name" value="GFA"/>
    <property type="match status" value="1"/>
</dbReference>
<feature type="domain" description="CENP-V/GFA" evidence="4">
    <location>
        <begin position="3"/>
        <end position="124"/>
    </location>
</feature>
<dbReference type="InterPro" id="IPR052355">
    <property type="entry name" value="CENP-V-like"/>
</dbReference>
<keyword evidence="6" id="KW-1185">Reference proteome</keyword>
<keyword evidence="2" id="KW-0479">Metal-binding</keyword>
<name>A0A418WS12_9SPHN</name>
<gene>
    <name evidence="5" type="ORF">D3876_06725</name>
</gene>
<dbReference type="InterPro" id="IPR011057">
    <property type="entry name" value="Mss4-like_sf"/>
</dbReference>
<dbReference type="PROSITE" id="PS51891">
    <property type="entry name" value="CENP_V_GFA"/>
    <property type="match status" value="1"/>
</dbReference>
<dbReference type="OrthoDB" id="9805575at2"/>
<dbReference type="AlphaFoldDB" id="A0A418WS12"/>
<evidence type="ECO:0000256" key="3">
    <source>
        <dbReference type="ARBA" id="ARBA00022833"/>
    </source>
</evidence>
<dbReference type="SUPFAM" id="SSF51316">
    <property type="entry name" value="Mss4-like"/>
    <property type="match status" value="1"/>
</dbReference>
<dbReference type="PANTHER" id="PTHR28620">
    <property type="entry name" value="CENTROMERE PROTEIN V"/>
    <property type="match status" value="1"/>
</dbReference>
<dbReference type="GO" id="GO:0046872">
    <property type="term" value="F:metal ion binding"/>
    <property type="evidence" value="ECO:0007669"/>
    <property type="project" value="UniProtKB-KW"/>
</dbReference>
<sequence>MSVQGSCHCGRVRFSVPEMPREVKSCGCSICRKLGNLTAYCHPDDFKLAPESEAALSRYSHGDRMIALCFCATCGCSTHWHALPERFADCFPEGEAPRLGFNARLLDGFDAGAVQVIVTGGREG</sequence>
<evidence type="ECO:0000256" key="1">
    <source>
        <dbReference type="ARBA" id="ARBA00005495"/>
    </source>
</evidence>
<evidence type="ECO:0000313" key="6">
    <source>
        <dbReference type="Proteomes" id="UP000286100"/>
    </source>
</evidence>
<dbReference type="GO" id="GO:0016846">
    <property type="term" value="F:carbon-sulfur lyase activity"/>
    <property type="evidence" value="ECO:0007669"/>
    <property type="project" value="InterPro"/>
</dbReference>
<comment type="caution">
    <text evidence="5">The sequence shown here is derived from an EMBL/GenBank/DDBJ whole genome shotgun (WGS) entry which is preliminary data.</text>
</comment>
<evidence type="ECO:0000259" key="4">
    <source>
        <dbReference type="PROSITE" id="PS51891"/>
    </source>
</evidence>
<reference evidence="5 6" key="1">
    <citation type="submission" date="2018-09" db="EMBL/GenBank/DDBJ databases">
        <authorList>
            <person name="Zhu H."/>
        </authorList>
    </citation>
    <scope>NUCLEOTIDE SEQUENCE [LARGE SCALE GENOMIC DNA]</scope>
    <source>
        <strain evidence="5 6">K2R01-6</strain>
    </source>
</reference>